<dbReference type="InterPro" id="IPR036322">
    <property type="entry name" value="WD40_repeat_dom_sf"/>
</dbReference>
<evidence type="ECO:0000313" key="5">
    <source>
        <dbReference type="EMBL" id="KAH3683760.1"/>
    </source>
</evidence>
<organism evidence="5 6">
    <name type="scientific">Wickerhamomyces pijperi</name>
    <name type="common">Yeast</name>
    <name type="synonym">Pichia pijperi</name>
    <dbReference type="NCBI Taxonomy" id="599730"/>
    <lineage>
        <taxon>Eukaryota</taxon>
        <taxon>Fungi</taxon>
        <taxon>Dikarya</taxon>
        <taxon>Ascomycota</taxon>
        <taxon>Saccharomycotina</taxon>
        <taxon>Saccharomycetes</taxon>
        <taxon>Phaffomycetales</taxon>
        <taxon>Wickerhamomycetaceae</taxon>
        <taxon>Wickerhamomyces</taxon>
    </lineage>
</organism>
<dbReference type="PANTHER" id="PTHR12894:SF49">
    <property type="entry name" value="VAM6_VPS39-LIKE PROTEIN"/>
    <property type="match status" value="1"/>
</dbReference>
<comment type="subcellular location">
    <subcellularLocation>
        <location evidence="1">Endomembrane system</location>
        <topology evidence="1">Peripheral membrane protein</topology>
    </subcellularLocation>
</comment>
<dbReference type="Proteomes" id="UP000774326">
    <property type="component" value="Unassembled WGS sequence"/>
</dbReference>
<comment type="caution">
    <text evidence="5">The sequence shown here is derived from an EMBL/GenBank/DDBJ whole genome shotgun (WGS) entry which is preliminary data.</text>
</comment>
<gene>
    <name evidence="5" type="ORF">WICPIJ_005279</name>
</gene>
<evidence type="ECO:0000256" key="1">
    <source>
        <dbReference type="ARBA" id="ARBA00004184"/>
    </source>
</evidence>
<dbReference type="AlphaFoldDB" id="A0A9P8Q610"/>
<name>A0A9P8Q610_WICPI</name>
<dbReference type="SUPFAM" id="SSF50978">
    <property type="entry name" value="WD40 repeat-like"/>
    <property type="match status" value="1"/>
</dbReference>
<dbReference type="InterPro" id="IPR032914">
    <property type="entry name" value="Vam6/VPS39/TRAP1"/>
</dbReference>
<dbReference type="GO" id="GO:0012505">
    <property type="term" value="C:endomembrane system"/>
    <property type="evidence" value="ECO:0007669"/>
    <property type="project" value="UniProtKB-SubCell"/>
</dbReference>
<dbReference type="GO" id="GO:0000329">
    <property type="term" value="C:fungal-type vacuole membrane"/>
    <property type="evidence" value="ECO:0007669"/>
    <property type="project" value="TreeGrafter"/>
</dbReference>
<evidence type="ECO:0000256" key="3">
    <source>
        <dbReference type="ARBA" id="ARBA00038201"/>
    </source>
</evidence>
<sequence length="883" mass="102106">MEDASDYQILTKLKTFQLPSQQTYTSILRTDRSVIVGSKDGWLLEYDADFNHERTSKDVIKGSIDSILMLNKDTLVIVHDTVLVSLYDVKSGEVVERLPFKDITDIMILRTDNEEDQQNSFAVSTKNTVLVYQYNQNYQALDMIQQYKAEEKIIKFKLIQNTTVLIILTNSGFYYMKVPSRNSGNQGKFQRLDFNSSRYSIFNQVSFILETCQDQLLISKGSQAQLISSQTLELIAEFSWDRTPKIVADLLPFLLTSTGSDVHVKDLSDLSHQLLSSDLQIVSIAGVQSASVFNLNQITILTSNGSIEAYEMAPIAEIISQISSWDLEKAISLLKQLNPQQLEKFEMLRGLQIRKAIKLFHHGGKDRIRAMDMFMKYVAPPLKVIKLFPDLKEHEERFQQQEHGHEQEEHHLDKTSLNLLAQYLTDSRRKLTKLLNSGQDSIPYDEQDGLLKLSYFTDNGKQTVDFIKSHLDTTLFLTYSIINPGLIGSLVRVGNDCDHEVIIHVLKTRKMNSELIDYYYKQAKHEEALELLLELYPLTVESQPIRVIGYLQRLKNEDLDVILKYSKLLIDMNKEYAVKIFVDSPYADSFRRITVWEFLTSFGDQLVEQQRGYLEFLLFELNEKSQYFANQLIDLYWKDCERFFDKLECFLAVGNYELNYVLVRYLSKSKDLSKHQLVLKVSVLKRLNQYKEALNILVTKLQDIETSIRLILQLFTQNNPNADSILLSFIDLLIQANDKPAILKALTILSNTRSLNIPLLSILQSFEKHKFQLQIQEMNQVLIKYLRNNKSQLNNLQLSKDLLSVDIINTEFHKLQYESKYFEVTNNASKCLICSLDINNNSMLAFLPSGNLIHLGCLKTYEELKDMNKPRKLKVKKLKDYIP</sequence>
<accession>A0A9P8Q610</accession>
<keyword evidence="6" id="KW-1185">Reference proteome</keyword>
<comment type="similarity">
    <text evidence="3">Belongs to the VAM6/VPS39 family.</text>
</comment>
<dbReference type="GO" id="GO:0034058">
    <property type="term" value="P:endosomal vesicle fusion"/>
    <property type="evidence" value="ECO:0007669"/>
    <property type="project" value="TreeGrafter"/>
</dbReference>
<evidence type="ECO:0000313" key="6">
    <source>
        <dbReference type="Proteomes" id="UP000774326"/>
    </source>
</evidence>
<dbReference type="PANTHER" id="PTHR12894">
    <property type="entry name" value="CNH DOMAIN CONTAINING"/>
    <property type="match status" value="1"/>
</dbReference>
<dbReference type="GO" id="GO:0006914">
    <property type="term" value="P:autophagy"/>
    <property type="evidence" value="ECO:0007669"/>
    <property type="project" value="TreeGrafter"/>
</dbReference>
<dbReference type="InterPro" id="IPR019452">
    <property type="entry name" value="VPS39/TGF_beta_rcpt-assoc_1"/>
</dbReference>
<evidence type="ECO:0000259" key="4">
    <source>
        <dbReference type="Pfam" id="PF10366"/>
    </source>
</evidence>
<evidence type="ECO:0000256" key="2">
    <source>
        <dbReference type="ARBA" id="ARBA00023136"/>
    </source>
</evidence>
<reference evidence="5" key="1">
    <citation type="journal article" date="2021" name="Open Biol.">
        <title>Shared evolutionary footprints suggest mitochondrial oxidative damage underlies multiple complex I losses in fungi.</title>
        <authorList>
            <person name="Schikora-Tamarit M.A."/>
            <person name="Marcet-Houben M."/>
            <person name="Nosek J."/>
            <person name="Gabaldon T."/>
        </authorList>
    </citation>
    <scope>NUCLEOTIDE SEQUENCE</scope>
    <source>
        <strain evidence="5">CBS2887</strain>
    </source>
</reference>
<proteinExistence type="inferred from homology"/>
<dbReference type="Pfam" id="PF10366">
    <property type="entry name" value="Vps39_1"/>
    <property type="match status" value="1"/>
</dbReference>
<dbReference type="EMBL" id="JAEUBG010002963">
    <property type="protein sequence ID" value="KAH3683760.1"/>
    <property type="molecule type" value="Genomic_DNA"/>
</dbReference>
<keyword evidence="2" id="KW-0472">Membrane</keyword>
<dbReference type="OrthoDB" id="5325112at2759"/>
<protein>
    <recommendedName>
        <fullName evidence="4">Vacuolar sorting protein 39/Transforming growth factor beta receptor-associated domain-containing protein</fullName>
    </recommendedName>
</protein>
<reference evidence="5" key="2">
    <citation type="submission" date="2021-01" db="EMBL/GenBank/DDBJ databases">
        <authorList>
            <person name="Schikora-Tamarit M.A."/>
        </authorList>
    </citation>
    <scope>NUCLEOTIDE SEQUENCE</scope>
    <source>
        <strain evidence="5">CBS2887</strain>
    </source>
</reference>
<feature type="domain" description="Vacuolar sorting protein 39/Transforming growth factor beta receptor-associated" evidence="4">
    <location>
        <begin position="471"/>
        <end position="570"/>
    </location>
</feature>